<keyword evidence="3" id="KW-1185">Reference proteome</keyword>
<evidence type="ECO:0000313" key="3">
    <source>
        <dbReference type="Proteomes" id="UP000070133"/>
    </source>
</evidence>
<sequence length="140" mass="15729">MSGNTALRQNGDAASTNAESPSMKTPPRHRKNSQALRQFQDLIINISWGKATLLETIATTAYPLALSSPVLQLLDNAVEQLELAYRLFKKHEDEGSGDGKEVEDTENKAWKQKVQEEFQRAEHCSLEFLGSREGEEKNIR</sequence>
<comment type="caution">
    <text evidence="2">The sequence shown here is derived from an EMBL/GenBank/DDBJ whole genome shotgun (WGS) entry which is preliminary data.</text>
</comment>
<accession>A0A139H482</accession>
<evidence type="ECO:0000256" key="1">
    <source>
        <dbReference type="SAM" id="MobiDB-lite"/>
    </source>
</evidence>
<evidence type="ECO:0000313" key="2">
    <source>
        <dbReference type="EMBL" id="KXS97221.1"/>
    </source>
</evidence>
<organism evidence="2 3">
    <name type="scientific">Pseudocercospora eumusae</name>
    <dbReference type="NCBI Taxonomy" id="321146"/>
    <lineage>
        <taxon>Eukaryota</taxon>
        <taxon>Fungi</taxon>
        <taxon>Dikarya</taxon>
        <taxon>Ascomycota</taxon>
        <taxon>Pezizomycotina</taxon>
        <taxon>Dothideomycetes</taxon>
        <taxon>Dothideomycetidae</taxon>
        <taxon>Mycosphaerellales</taxon>
        <taxon>Mycosphaerellaceae</taxon>
        <taxon>Pseudocercospora</taxon>
    </lineage>
</organism>
<reference evidence="2 3" key="1">
    <citation type="submission" date="2015-07" db="EMBL/GenBank/DDBJ databases">
        <title>Comparative genomics of the Sigatoka disease complex on banana suggests a link between parallel evolutionary changes in Pseudocercospora fijiensis and Pseudocercospora eumusae and increased virulence on the banana host.</title>
        <authorList>
            <person name="Chang T.-C."/>
            <person name="Salvucci A."/>
            <person name="Crous P.W."/>
            <person name="Stergiopoulos I."/>
        </authorList>
    </citation>
    <scope>NUCLEOTIDE SEQUENCE [LARGE SCALE GENOMIC DNA]</scope>
    <source>
        <strain evidence="2 3">CBS 114824</strain>
    </source>
</reference>
<feature type="compositionally biased region" description="Polar residues" evidence="1">
    <location>
        <begin position="1"/>
        <end position="23"/>
    </location>
</feature>
<dbReference type="Proteomes" id="UP000070133">
    <property type="component" value="Unassembled WGS sequence"/>
</dbReference>
<feature type="region of interest" description="Disordered" evidence="1">
    <location>
        <begin position="1"/>
        <end position="34"/>
    </location>
</feature>
<dbReference type="AlphaFoldDB" id="A0A139H482"/>
<name>A0A139H482_9PEZI</name>
<proteinExistence type="predicted"/>
<dbReference type="OrthoDB" id="10642043at2759"/>
<protein>
    <submittedName>
        <fullName evidence="2">Uncharacterized protein</fullName>
    </submittedName>
</protein>
<dbReference type="EMBL" id="LFZN01000149">
    <property type="protein sequence ID" value="KXS97221.1"/>
    <property type="molecule type" value="Genomic_DNA"/>
</dbReference>
<gene>
    <name evidence="2" type="ORF">AC578_2853</name>
</gene>